<dbReference type="InterPro" id="IPR001533">
    <property type="entry name" value="Pterin_deHydtase"/>
</dbReference>
<proteinExistence type="inferred from homology"/>
<dbReference type="CDD" id="cd00914">
    <property type="entry name" value="PCD_DCoH_subfamily_b"/>
    <property type="match status" value="1"/>
</dbReference>
<comment type="catalytic activity">
    <reaction evidence="1">
        <text>(4aS,6R)-4a-hydroxy-L-erythro-5,6,7,8-tetrahydrobiopterin = (6R)-L-erythro-6,7-dihydrobiopterin + H2O</text>
        <dbReference type="Rhea" id="RHEA:11920"/>
        <dbReference type="ChEBI" id="CHEBI:15377"/>
        <dbReference type="ChEBI" id="CHEBI:15642"/>
        <dbReference type="ChEBI" id="CHEBI:43120"/>
        <dbReference type="EC" id="4.2.1.96"/>
    </reaction>
</comment>
<evidence type="ECO:0000313" key="7">
    <source>
        <dbReference type="Proteomes" id="UP000794436"/>
    </source>
</evidence>
<sequence length="127" mass="14479">MHALFRLHSASSAALRRSAGSARWMSAVPTRLNDEERAKALQEITSAWQLVENRDAIHRTFEFADFNQAWGFMSRTALLAEQMGHHPEWFNVYNRVQVTLSTHDCNGLSKNDVQMALAMNEYAKALK</sequence>
<evidence type="ECO:0000313" key="6">
    <source>
        <dbReference type="EMBL" id="TMW55615.1"/>
    </source>
</evidence>
<evidence type="ECO:0000256" key="2">
    <source>
        <dbReference type="ARBA" id="ARBA00006472"/>
    </source>
</evidence>
<dbReference type="OrthoDB" id="277398at2759"/>
<dbReference type="PANTHER" id="PTHR12599">
    <property type="entry name" value="PTERIN-4-ALPHA-CARBINOLAMINE DEHYDRATASE"/>
    <property type="match status" value="1"/>
</dbReference>
<dbReference type="NCBIfam" id="NF002018">
    <property type="entry name" value="PRK00823.1-3"/>
    <property type="match status" value="1"/>
</dbReference>
<dbReference type="Proteomes" id="UP000794436">
    <property type="component" value="Unassembled WGS sequence"/>
</dbReference>
<dbReference type="GO" id="GO:0006729">
    <property type="term" value="P:tetrahydrobiopterin biosynthetic process"/>
    <property type="evidence" value="ECO:0007669"/>
    <property type="project" value="InterPro"/>
</dbReference>
<dbReference type="Gene3D" id="3.30.1360.20">
    <property type="entry name" value="Transcriptional coactivator/pterin dehydratase"/>
    <property type="match status" value="1"/>
</dbReference>
<comment type="similarity">
    <text evidence="2">Belongs to the pterin-4-alpha-carbinolamine dehydratase family.</text>
</comment>
<protein>
    <recommendedName>
        <fullName evidence="3">4a-hydroxytetrahydrobiopterin dehydratase</fullName>
        <ecNumber evidence="3">4.2.1.96</ecNumber>
    </recommendedName>
    <alternativeName>
        <fullName evidence="5">4-alpha-hydroxy-tetrahydropterin dehydratase</fullName>
    </alternativeName>
</protein>
<dbReference type="GO" id="GO:0008124">
    <property type="term" value="F:4-alpha-hydroxytetrahydrobiopterin dehydratase activity"/>
    <property type="evidence" value="ECO:0007669"/>
    <property type="project" value="UniProtKB-EC"/>
</dbReference>
<evidence type="ECO:0000256" key="5">
    <source>
        <dbReference type="ARBA" id="ARBA00030497"/>
    </source>
</evidence>
<comment type="caution">
    <text evidence="6">The sequence shown here is derived from an EMBL/GenBank/DDBJ whole genome shotgun (WGS) entry which is preliminary data.</text>
</comment>
<gene>
    <name evidence="6" type="ORF">Poli38472_010497</name>
</gene>
<dbReference type="EC" id="4.2.1.96" evidence="3"/>
<dbReference type="HAMAP" id="MF_00434">
    <property type="entry name" value="Pterin_4_alpha"/>
    <property type="match status" value="1"/>
</dbReference>
<name>A0A8K1C364_PYTOL</name>
<keyword evidence="4" id="KW-0456">Lyase</keyword>
<dbReference type="SUPFAM" id="SSF55248">
    <property type="entry name" value="PCD-like"/>
    <property type="match status" value="1"/>
</dbReference>
<dbReference type="Pfam" id="PF01329">
    <property type="entry name" value="Pterin_4a"/>
    <property type="match status" value="1"/>
</dbReference>
<reference evidence="6" key="1">
    <citation type="submission" date="2019-03" db="EMBL/GenBank/DDBJ databases">
        <title>Long read genome sequence of the mycoparasitic Pythium oligandrum ATCC 38472 isolated from sugarbeet rhizosphere.</title>
        <authorList>
            <person name="Gaulin E."/>
        </authorList>
    </citation>
    <scope>NUCLEOTIDE SEQUENCE</scope>
    <source>
        <strain evidence="6">ATCC 38472_TT</strain>
    </source>
</reference>
<evidence type="ECO:0000256" key="3">
    <source>
        <dbReference type="ARBA" id="ARBA00013252"/>
    </source>
</evidence>
<keyword evidence="7" id="KW-1185">Reference proteome</keyword>
<dbReference type="InterPro" id="IPR036428">
    <property type="entry name" value="PCD_sf"/>
</dbReference>
<dbReference type="EMBL" id="SPLM01000147">
    <property type="protein sequence ID" value="TMW55615.1"/>
    <property type="molecule type" value="Genomic_DNA"/>
</dbReference>
<evidence type="ECO:0000256" key="4">
    <source>
        <dbReference type="ARBA" id="ARBA00023239"/>
    </source>
</evidence>
<accession>A0A8K1C364</accession>
<organism evidence="6 7">
    <name type="scientific">Pythium oligandrum</name>
    <name type="common">Mycoparasitic fungus</name>
    <dbReference type="NCBI Taxonomy" id="41045"/>
    <lineage>
        <taxon>Eukaryota</taxon>
        <taxon>Sar</taxon>
        <taxon>Stramenopiles</taxon>
        <taxon>Oomycota</taxon>
        <taxon>Peronosporomycetes</taxon>
        <taxon>Pythiales</taxon>
        <taxon>Pythiaceae</taxon>
        <taxon>Pythium</taxon>
    </lineage>
</organism>
<evidence type="ECO:0000256" key="1">
    <source>
        <dbReference type="ARBA" id="ARBA00001554"/>
    </source>
</evidence>
<dbReference type="AlphaFoldDB" id="A0A8K1C364"/>
<dbReference type="PANTHER" id="PTHR12599:SF0">
    <property type="entry name" value="PTERIN-4-ALPHA-CARBINOLAMINE DEHYDRATASE"/>
    <property type="match status" value="1"/>
</dbReference>